<feature type="region of interest" description="Disordered" evidence="1">
    <location>
        <begin position="23"/>
        <end position="42"/>
    </location>
</feature>
<keyword evidence="3" id="KW-1185">Reference proteome</keyword>
<evidence type="ECO:0000313" key="2">
    <source>
        <dbReference type="EMBL" id="GFH50575.1"/>
    </source>
</evidence>
<evidence type="ECO:0000313" key="3">
    <source>
        <dbReference type="Proteomes" id="UP001054902"/>
    </source>
</evidence>
<protein>
    <submittedName>
        <fullName evidence="2">Uncharacterized protein</fullName>
    </submittedName>
</protein>
<accession>A0AAD3CT34</accession>
<comment type="caution">
    <text evidence="2">The sequence shown here is derived from an EMBL/GenBank/DDBJ whole genome shotgun (WGS) entry which is preliminary data.</text>
</comment>
<proteinExistence type="predicted"/>
<dbReference type="AlphaFoldDB" id="A0AAD3CT34"/>
<name>A0AAD3CT34_9STRA</name>
<sequence>MANLMSPQVFGAESSTDTAFTGLMSLQQPRRDNGTVGTNTARNTAMPIVNSVATPSTAQLAVRAPQVSPLQTLAPLQGNVQQGNDVLVAREQSETSLSLSEKQFILYSHPIDVEIYAVTPNLKKVISEVMDIDVLPGTKFLPRVKKTANREFVFPSFARPDFTSGKFPLPELILKKCGKWQGDGGE</sequence>
<dbReference type="Proteomes" id="UP001054902">
    <property type="component" value="Unassembled WGS sequence"/>
</dbReference>
<evidence type="ECO:0000256" key="1">
    <source>
        <dbReference type="SAM" id="MobiDB-lite"/>
    </source>
</evidence>
<gene>
    <name evidence="2" type="ORF">CTEN210_07051</name>
</gene>
<dbReference type="EMBL" id="BLLK01000040">
    <property type="protein sequence ID" value="GFH50575.1"/>
    <property type="molecule type" value="Genomic_DNA"/>
</dbReference>
<reference evidence="2 3" key="1">
    <citation type="journal article" date="2021" name="Sci. Rep.">
        <title>The genome of the diatom Chaetoceros tenuissimus carries an ancient integrated fragment of an extant virus.</title>
        <authorList>
            <person name="Hongo Y."/>
            <person name="Kimura K."/>
            <person name="Takaki Y."/>
            <person name="Yoshida Y."/>
            <person name="Baba S."/>
            <person name="Kobayashi G."/>
            <person name="Nagasaki K."/>
            <person name="Hano T."/>
            <person name="Tomaru Y."/>
        </authorList>
    </citation>
    <scope>NUCLEOTIDE SEQUENCE [LARGE SCALE GENOMIC DNA]</scope>
    <source>
        <strain evidence="2 3">NIES-3715</strain>
    </source>
</reference>
<organism evidence="2 3">
    <name type="scientific">Chaetoceros tenuissimus</name>
    <dbReference type="NCBI Taxonomy" id="426638"/>
    <lineage>
        <taxon>Eukaryota</taxon>
        <taxon>Sar</taxon>
        <taxon>Stramenopiles</taxon>
        <taxon>Ochrophyta</taxon>
        <taxon>Bacillariophyta</taxon>
        <taxon>Coscinodiscophyceae</taxon>
        <taxon>Chaetocerotophycidae</taxon>
        <taxon>Chaetocerotales</taxon>
        <taxon>Chaetocerotaceae</taxon>
        <taxon>Chaetoceros</taxon>
    </lineage>
</organism>